<accession>A0AAV1J164</accession>
<comment type="caution">
    <text evidence="1">The sequence shown here is derived from an EMBL/GenBank/DDBJ whole genome shotgun (WGS) entry which is preliminary data.</text>
</comment>
<keyword evidence="2" id="KW-1185">Reference proteome</keyword>
<name>A0AAV1J164_9NEOP</name>
<dbReference type="AlphaFoldDB" id="A0AAV1J164"/>
<organism evidence="1 2">
    <name type="scientific">Leptosia nina</name>
    <dbReference type="NCBI Taxonomy" id="320188"/>
    <lineage>
        <taxon>Eukaryota</taxon>
        <taxon>Metazoa</taxon>
        <taxon>Ecdysozoa</taxon>
        <taxon>Arthropoda</taxon>
        <taxon>Hexapoda</taxon>
        <taxon>Insecta</taxon>
        <taxon>Pterygota</taxon>
        <taxon>Neoptera</taxon>
        <taxon>Endopterygota</taxon>
        <taxon>Lepidoptera</taxon>
        <taxon>Glossata</taxon>
        <taxon>Ditrysia</taxon>
        <taxon>Papilionoidea</taxon>
        <taxon>Pieridae</taxon>
        <taxon>Pierinae</taxon>
        <taxon>Leptosia</taxon>
    </lineage>
</organism>
<evidence type="ECO:0000313" key="1">
    <source>
        <dbReference type="EMBL" id="CAK1542265.1"/>
    </source>
</evidence>
<evidence type="ECO:0000313" key="2">
    <source>
        <dbReference type="Proteomes" id="UP001497472"/>
    </source>
</evidence>
<dbReference type="EMBL" id="CAVLEF010000003">
    <property type="protein sequence ID" value="CAK1542265.1"/>
    <property type="molecule type" value="Genomic_DNA"/>
</dbReference>
<sequence length="184" mass="21152">MANKNPNWYLGAAPISPATNNARERIPLARFLVVAEEMINNWSVQATEEKFATQPQLQLSDWTTGYQWAKSDTKIRVVHSAPASTTYLIPFNNSFKIDQTEKTFRCFDEYKKVFFSSWNVILPNNQTEWITGCCDCPDFYRKHLIGLAIRLKYVTPPLEAKSQPLGLKRKRVRPTKARAALIIQ</sequence>
<gene>
    <name evidence="1" type="ORF">LNINA_LOCUS2176</name>
</gene>
<dbReference type="Proteomes" id="UP001497472">
    <property type="component" value="Unassembled WGS sequence"/>
</dbReference>
<protein>
    <submittedName>
        <fullName evidence="1">Uncharacterized protein</fullName>
    </submittedName>
</protein>
<reference evidence="1 2" key="1">
    <citation type="submission" date="2023-11" db="EMBL/GenBank/DDBJ databases">
        <authorList>
            <person name="Okamura Y."/>
        </authorList>
    </citation>
    <scope>NUCLEOTIDE SEQUENCE [LARGE SCALE GENOMIC DNA]</scope>
</reference>
<proteinExistence type="predicted"/>